<evidence type="ECO:0000256" key="1">
    <source>
        <dbReference type="SAM" id="MobiDB-lite"/>
    </source>
</evidence>
<evidence type="ECO:0000313" key="2">
    <source>
        <dbReference type="EMBL" id="GBP77338.1"/>
    </source>
</evidence>
<gene>
    <name evidence="2" type="ORF">EVAR_54710_1</name>
</gene>
<dbReference type="EMBL" id="BGZK01001327">
    <property type="protein sequence ID" value="GBP77338.1"/>
    <property type="molecule type" value="Genomic_DNA"/>
</dbReference>
<dbReference type="AlphaFoldDB" id="A0A4C1YMG7"/>
<proteinExistence type="predicted"/>
<dbReference type="Proteomes" id="UP000299102">
    <property type="component" value="Unassembled WGS sequence"/>
</dbReference>
<feature type="region of interest" description="Disordered" evidence="1">
    <location>
        <begin position="68"/>
        <end position="96"/>
    </location>
</feature>
<accession>A0A4C1YMG7</accession>
<evidence type="ECO:0000313" key="3">
    <source>
        <dbReference type="Proteomes" id="UP000299102"/>
    </source>
</evidence>
<comment type="caution">
    <text evidence="2">The sequence shown here is derived from an EMBL/GenBank/DDBJ whole genome shotgun (WGS) entry which is preliminary data.</text>
</comment>
<sequence>MAVYGCARADGGVSFNGSACCRHGVTFKEKSFYFSHDTFCGGAHARCYITTPSPKLAAPYCYAGGDASANGRSSKVSHAETDKNGPDRSIKYHPSHSHGRELAASDVAFRPAHNKPVNPLCLRVTVGGGDRLLSDATPCEKSLATTTDGGFVEAQSDSLPEIDTFMMTTYFANIPDFTATELRRLDLNTFTAYCGSATVNGRRQKRYDNTRDCQLSAFAVMERKVLETQFLENLWKNYETRFLNYLQYVPANLYGILGHDPYDAAAAKRDFKWAWQFLPWRIGTLPGACLGRRDVGWESEELHPALACDNSRPQRMDVVGTPFRHRRYK</sequence>
<keyword evidence="3" id="KW-1185">Reference proteome</keyword>
<feature type="compositionally biased region" description="Basic and acidic residues" evidence="1">
    <location>
        <begin position="77"/>
        <end position="90"/>
    </location>
</feature>
<organism evidence="2 3">
    <name type="scientific">Eumeta variegata</name>
    <name type="common">Bagworm moth</name>
    <name type="synonym">Eumeta japonica</name>
    <dbReference type="NCBI Taxonomy" id="151549"/>
    <lineage>
        <taxon>Eukaryota</taxon>
        <taxon>Metazoa</taxon>
        <taxon>Ecdysozoa</taxon>
        <taxon>Arthropoda</taxon>
        <taxon>Hexapoda</taxon>
        <taxon>Insecta</taxon>
        <taxon>Pterygota</taxon>
        <taxon>Neoptera</taxon>
        <taxon>Endopterygota</taxon>
        <taxon>Lepidoptera</taxon>
        <taxon>Glossata</taxon>
        <taxon>Ditrysia</taxon>
        <taxon>Tineoidea</taxon>
        <taxon>Psychidae</taxon>
        <taxon>Oiketicinae</taxon>
        <taxon>Eumeta</taxon>
    </lineage>
</organism>
<protein>
    <submittedName>
        <fullName evidence="2">Uncharacterized protein</fullName>
    </submittedName>
</protein>
<reference evidence="2 3" key="1">
    <citation type="journal article" date="2019" name="Commun. Biol.">
        <title>The bagworm genome reveals a unique fibroin gene that provides high tensile strength.</title>
        <authorList>
            <person name="Kono N."/>
            <person name="Nakamura H."/>
            <person name="Ohtoshi R."/>
            <person name="Tomita M."/>
            <person name="Numata K."/>
            <person name="Arakawa K."/>
        </authorList>
    </citation>
    <scope>NUCLEOTIDE SEQUENCE [LARGE SCALE GENOMIC DNA]</scope>
</reference>
<name>A0A4C1YMG7_EUMVA</name>